<protein>
    <submittedName>
        <fullName evidence="8">Cytochrome P450</fullName>
    </submittedName>
</protein>
<evidence type="ECO:0000256" key="5">
    <source>
        <dbReference type="ARBA" id="ARBA00023004"/>
    </source>
</evidence>
<dbReference type="GO" id="GO:0006707">
    <property type="term" value="P:cholesterol catabolic process"/>
    <property type="evidence" value="ECO:0007669"/>
    <property type="project" value="TreeGrafter"/>
</dbReference>
<dbReference type="InterPro" id="IPR036396">
    <property type="entry name" value="Cyt_P450_sf"/>
</dbReference>
<dbReference type="PROSITE" id="PS00086">
    <property type="entry name" value="CYTOCHROME_P450"/>
    <property type="match status" value="1"/>
</dbReference>
<dbReference type="PRINTS" id="PR00385">
    <property type="entry name" value="P450"/>
</dbReference>
<dbReference type="EMBL" id="SMSE01000002">
    <property type="protein sequence ID" value="TDG13320.1"/>
    <property type="molecule type" value="Genomic_DNA"/>
</dbReference>
<evidence type="ECO:0000256" key="3">
    <source>
        <dbReference type="ARBA" id="ARBA00022723"/>
    </source>
</evidence>
<dbReference type="InterPro" id="IPR001128">
    <property type="entry name" value="Cyt_P450"/>
</dbReference>
<evidence type="ECO:0000256" key="6">
    <source>
        <dbReference type="ARBA" id="ARBA00023033"/>
    </source>
</evidence>
<dbReference type="SUPFAM" id="SSF48264">
    <property type="entry name" value="Cytochrome P450"/>
    <property type="match status" value="1"/>
</dbReference>
<dbReference type="Gene3D" id="1.10.630.10">
    <property type="entry name" value="Cytochrome P450"/>
    <property type="match status" value="1"/>
</dbReference>
<dbReference type="GO" id="GO:0036199">
    <property type="term" value="F:cholest-4-en-3-one 26-monooxygenase activity"/>
    <property type="evidence" value="ECO:0007669"/>
    <property type="project" value="TreeGrafter"/>
</dbReference>
<dbReference type="PANTHER" id="PTHR46696:SF4">
    <property type="entry name" value="BIOTIN BIOSYNTHESIS CYTOCHROME P450"/>
    <property type="match status" value="1"/>
</dbReference>
<keyword evidence="6 7" id="KW-0503">Monooxygenase</keyword>
<dbReference type="InterPro" id="IPR017972">
    <property type="entry name" value="Cyt_P450_CS"/>
</dbReference>
<comment type="caution">
    <text evidence="8">The sequence shown here is derived from an EMBL/GenBank/DDBJ whole genome shotgun (WGS) entry which is preliminary data.</text>
</comment>
<evidence type="ECO:0000256" key="7">
    <source>
        <dbReference type="RuleBase" id="RU000461"/>
    </source>
</evidence>
<dbReference type="AlphaFoldDB" id="A0A4R5LR80"/>
<evidence type="ECO:0000313" key="8">
    <source>
        <dbReference type="EMBL" id="TDG13320.1"/>
    </source>
</evidence>
<evidence type="ECO:0000256" key="1">
    <source>
        <dbReference type="ARBA" id="ARBA00010617"/>
    </source>
</evidence>
<dbReference type="GO" id="GO:0020037">
    <property type="term" value="F:heme binding"/>
    <property type="evidence" value="ECO:0007669"/>
    <property type="project" value="InterPro"/>
</dbReference>
<dbReference type="GO" id="GO:0005506">
    <property type="term" value="F:iron ion binding"/>
    <property type="evidence" value="ECO:0007669"/>
    <property type="project" value="InterPro"/>
</dbReference>
<dbReference type="InterPro" id="IPR002397">
    <property type="entry name" value="Cyt_P450_B"/>
</dbReference>
<keyword evidence="4 7" id="KW-0560">Oxidoreductase</keyword>
<name>A0A4R5LR80_9GAMM</name>
<dbReference type="Proteomes" id="UP000295554">
    <property type="component" value="Unassembled WGS sequence"/>
</dbReference>
<sequence>METLLDPALQSCPYAYYQRLRAESPVYRMPDTGFYLITNYELCREIIREPDIFVSGVTPMNLNPEAAPEEVSAIYRDHGWMPAASCSTSDPPRHTQVRALLSKLFTTAKVRSMVPHIRETAHHLVDGFMTGGECEFVNSFSHPLPMIIIAEQIGVSTRDLDTFKEWSDAIVEMFGMMISRQRQLECARLIVDMQHFFKQQIDLRREHPQDDLLTILADSRYENGQEIPMNELLTIVTVDLLASGNETTTAGISSGTMLLAEQPQLLATLKAEPELIPVFVEEVLRLESPAQGMFREVVKETTLGGTFFKPGDILSLRFGAANRDEAEFPDADQVNLQREKPGKHLAFGVGRHHCIGAPLARQEMLISFQVLIQRLEDIRLKYPAKAHPYTPSFFGRNLQALDIEFKAAR</sequence>
<accession>A0A4R5LR80</accession>
<reference evidence="8 9" key="1">
    <citation type="submission" date="2019-03" db="EMBL/GenBank/DDBJ databases">
        <title>Seongchinamella monodicae gen. nov., sp. nov., a novel member of the Gammaproteobacteria isolated from a tidal mudflat of beach.</title>
        <authorList>
            <person name="Yang H.G."/>
            <person name="Kang J.W."/>
            <person name="Lee S.D."/>
        </authorList>
    </citation>
    <scope>NUCLEOTIDE SEQUENCE [LARGE SCALE GENOMIC DNA]</scope>
    <source>
        <strain evidence="8 9">GH4-78</strain>
    </source>
</reference>
<gene>
    <name evidence="8" type="ORF">E2F43_07180</name>
</gene>
<evidence type="ECO:0000256" key="2">
    <source>
        <dbReference type="ARBA" id="ARBA00022617"/>
    </source>
</evidence>
<dbReference type="Pfam" id="PF00067">
    <property type="entry name" value="p450"/>
    <property type="match status" value="1"/>
</dbReference>
<keyword evidence="5 7" id="KW-0408">Iron</keyword>
<dbReference type="FunFam" id="1.10.630.10:FF:000018">
    <property type="entry name" value="Cytochrome P450 monooxygenase"/>
    <property type="match status" value="1"/>
</dbReference>
<organism evidence="8 9">
    <name type="scientific">Seongchinamella unica</name>
    <dbReference type="NCBI Taxonomy" id="2547392"/>
    <lineage>
        <taxon>Bacteria</taxon>
        <taxon>Pseudomonadati</taxon>
        <taxon>Pseudomonadota</taxon>
        <taxon>Gammaproteobacteria</taxon>
        <taxon>Cellvibrionales</taxon>
        <taxon>Halieaceae</taxon>
        <taxon>Seongchinamella</taxon>
    </lineage>
</organism>
<keyword evidence="3 7" id="KW-0479">Metal-binding</keyword>
<dbReference type="OrthoDB" id="7052847at2"/>
<evidence type="ECO:0000313" key="9">
    <source>
        <dbReference type="Proteomes" id="UP000295554"/>
    </source>
</evidence>
<comment type="similarity">
    <text evidence="1 7">Belongs to the cytochrome P450 family.</text>
</comment>
<proteinExistence type="inferred from homology"/>
<keyword evidence="9" id="KW-1185">Reference proteome</keyword>
<evidence type="ECO:0000256" key="4">
    <source>
        <dbReference type="ARBA" id="ARBA00023002"/>
    </source>
</evidence>
<keyword evidence="2 7" id="KW-0349">Heme</keyword>
<dbReference type="PANTHER" id="PTHR46696">
    <property type="entry name" value="P450, PUTATIVE (EUROFUNG)-RELATED"/>
    <property type="match status" value="1"/>
</dbReference>
<dbReference type="GO" id="GO:0008395">
    <property type="term" value="F:steroid hydroxylase activity"/>
    <property type="evidence" value="ECO:0007669"/>
    <property type="project" value="TreeGrafter"/>
</dbReference>
<dbReference type="PRINTS" id="PR00359">
    <property type="entry name" value="BP450"/>
</dbReference>